<feature type="domain" description="Dienelactone hydrolase" evidence="1">
    <location>
        <begin position="30"/>
        <end position="276"/>
    </location>
</feature>
<gene>
    <name evidence="2" type="ORF">TI39_contig4114g00019</name>
</gene>
<sequence>MSLKSCCATGSLHTGTPTGRVEKVHGLDCYIADAPNGSSKGVIVIIPDAFGWELPNNRILADDYAKNGFKVLLPEFQNGCGFPIEALTSLKVVSEPGFQLWKITHFFTLARYFVPFLISCRQSVAGPKIYNFLEAVNKNEAKDLPVGVAGFCWGGLWVTKLCSNEVKAQDGSDLIVCGFTAHPSMLTYPNDIEKVVLPYAVAASEIDPQMSPENAKQTKEILTAKTAKSKDQGVEFEFVMYDGAHHGFAVRADEGDTHEAAQGKKAEAQAVAWFSKWFSSYRG</sequence>
<dbReference type="PANTHER" id="PTHR17630">
    <property type="entry name" value="DIENELACTONE HYDROLASE"/>
    <property type="match status" value="1"/>
</dbReference>
<comment type="caution">
    <text evidence="2">The sequence shown here is derived from an EMBL/GenBank/DDBJ whole genome shotgun (WGS) entry which is preliminary data.</text>
</comment>
<dbReference type="AlphaFoldDB" id="A0A0F4GEJ8"/>
<dbReference type="GO" id="GO:0016787">
    <property type="term" value="F:hydrolase activity"/>
    <property type="evidence" value="ECO:0007669"/>
    <property type="project" value="UniProtKB-KW"/>
</dbReference>
<evidence type="ECO:0000313" key="3">
    <source>
        <dbReference type="Proteomes" id="UP000033647"/>
    </source>
</evidence>
<dbReference type="Pfam" id="PF01738">
    <property type="entry name" value="DLH"/>
    <property type="match status" value="1"/>
</dbReference>
<accession>A0A0F4GEJ8</accession>
<dbReference type="STRING" id="1047168.A0A0F4GEJ8"/>
<dbReference type="Gene3D" id="3.40.50.1820">
    <property type="entry name" value="alpha/beta hydrolase"/>
    <property type="match status" value="1"/>
</dbReference>
<keyword evidence="3" id="KW-1185">Reference proteome</keyword>
<reference evidence="2 3" key="1">
    <citation type="submission" date="2015-03" db="EMBL/GenBank/DDBJ databases">
        <title>RNA-seq based gene annotation and comparative genomics of four Zymoseptoria species reveal species-specific pathogenicity related genes and transposable element activity.</title>
        <authorList>
            <person name="Grandaubert J."/>
            <person name="Bhattacharyya A."/>
            <person name="Stukenbrock E.H."/>
        </authorList>
    </citation>
    <scope>NUCLEOTIDE SEQUENCE [LARGE SCALE GENOMIC DNA]</scope>
    <source>
        <strain evidence="2 3">Zb18110</strain>
    </source>
</reference>
<dbReference type="EMBL" id="LAFY01004074">
    <property type="protein sequence ID" value="KJX95402.1"/>
    <property type="molecule type" value="Genomic_DNA"/>
</dbReference>
<dbReference type="OrthoDB" id="17560at2759"/>
<keyword evidence="2" id="KW-0378">Hydrolase</keyword>
<name>A0A0F4GEJ8_9PEZI</name>
<protein>
    <submittedName>
        <fullName evidence="2">Dienelactone hydrolase family protein</fullName>
    </submittedName>
</protein>
<evidence type="ECO:0000313" key="2">
    <source>
        <dbReference type="EMBL" id="KJX95402.1"/>
    </source>
</evidence>
<organism evidence="2 3">
    <name type="scientific">Zymoseptoria brevis</name>
    <dbReference type="NCBI Taxonomy" id="1047168"/>
    <lineage>
        <taxon>Eukaryota</taxon>
        <taxon>Fungi</taxon>
        <taxon>Dikarya</taxon>
        <taxon>Ascomycota</taxon>
        <taxon>Pezizomycotina</taxon>
        <taxon>Dothideomycetes</taxon>
        <taxon>Dothideomycetidae</taxon>
        <taxon>Mycosphaerellales</taxon>
        <taxon>Mycosphaerellaceae</taxon>
        <taxon>Zymoseptoria</taxon>
    </lineage>
</organism>
<dbReference type="InterPro" id="IPR029058">
    <property type="entry name" value="AB_hydrolase_fold"/>
</dbReference>
<dbReference type="InterPro" id="IPR002925">
    <property type="entry name" value="Dienelactn_hydro"/>
</dbReference>
<evidence type="ECO:0000259" key="1">
    <source>
        <dbReference type="Pfam" id="PF01738"/>
    </source>
</evidence>
<dbReference type="Proteomes" id="UP000033647">
    <property type="component" value="Unassembled WGS sequence"/>
</dbReference>
<dbReference type="SUPFAM" id="SSF53474">
    <property type="entry name" value="alpha/beta-Hydrolases"/>
    <property type="match status" value="1"/>
</dbReference>
<dbReference type="PANTHER" id="PTHR17630:SF105">
    <property type="entry name" value="DIENELACTONE HYDROLASE FAMILY PROTEIN (AFU_ORTHOLOGUE AFUA_4G08790)"/>
    <property type="match status" value="1"/>
</dbReference>
<proteinExistence type="predicted"/>